<evidence type="ECO:0000256" key="1">
    <source>
        <dbReference type="SAM" id="SignalP"/>
    </source>
</evidence>
<proteinExistence type="evidence at transcript level"/>
<feature type="chain" id="PRO_5003659568" evidence="1">
    <location>
        <begin position="22"/>
        <end position="58"/>
    </location>
</feature>
<evidence type="ECO:0000313" key="2">
    <source>
        <dbReference type="EMBL" id="CCF70930.1"/>
    </source>
</evidence>
<gene>
    <name evidence="2" type="primary">EC49</name>
</gene>
<accession>I2G7C8</accession>
<dbReference type="AlphaFoldDB" id="I2G7C8"/>
<name>I2G7C8_9PEZI</name>
<organism evidence="2">
    <name type="scientific">Colletotrichum higginsianum</name>
    <dbReference type="NCBI Taxonomy" id="80884"/>
    <lineage>
        <taxon>Eukaryota</taxon>
        <taxon>Fungi</taxon>
        <taxon>Dikarya</taxon>
        <taxon>Ascomycota</taxon>
        <taxon>Pezizomycotina</taxon>
        <taxon>Sordariomycetes</taxon>
        <taxon>Hypocreomycetidae</taxon>
        <taxon>Glomerellales</taxon>
        <taxon>Glomerellaceae</taxon>
        <taxon>Colletotrichum</taxon>
        <taxon>Colletotrichum destructivum species complex</taxon>
    </lineage>
</organism>
<feature type="signal peptide" evidence="1">
    <location>
        <begin position="1"/>
        <end position="21"/>
    </location>
</feature>
<keyword evidence="1" id="KW-0732">Signal</keyword>
<reference evidence="2" key="1">
    <citation type="journal article" date="2012" name="PLoS Pathog.">
        <title>Sequential delivery of host-induced virulence effectors by appressoria and intracellular hyphae of the phytopathogen Colletotrichum higginsianum.</title>
        <authorList>
            <person name="Kleemann J."/>
            <person name="Rincon-Rivera L.J."/>
            <person name="Takahara H."/>
            <person name="Neumann U."/>
            <person name="van Themaat E.V.L."/>
            <person name="van der Does H.C."/>
            <person name="Hacquard S."/>
            <person name="Stueber K."/>
            <person name="Will I."/>
            <person name="Schmalenbach W."/>
            <person name="Schmelzer E."/>
            <person name="O'Connell R."/>
        </authorList>
    </citation>
    <scope>NUCLEOTIDE SEQUENCE</scope>
    <source>
        <strain evidence="2">IMI349063A</strain>
        <tissue evidence="2">Infected leaf material</tissue>
    </source>
</reference>
<reference evidence="2" key="2">
    <citation type="submission" date="2012-01" db="EMBL/GenBank/DDBJ databases">
        <authorList>
            <person name="Kleemann D."/>
        </authorList>
    </citation>
    <scope>NUCLEOTIDE SEQUENCE</scope>
    <source>
        <strain evidence="2">IMI349063A</strain>
        <tissue evidence="2">Infected leaf material</tissue>
    </source>
</reference>
<protein>
    <submittedName>
        <fullName evidence="2">EC49 protein</fullName>
    </submittedName>
</protein>
<sequence length="58" mass="6242">MQYRHIATAALLQLIATCAQAGRRHKLLLQKLLGGGPGPDPAMVRILVPPLRDDGTVE</sequence>
<dbReference type="EMBL" id="HE651211">
    <property type="protein sequence ID" value="CCF70930.1"/>
    <property type="molecule type" value="mRNA"/>
</dbReference>